<feature type="chain" id="PRO_5046064881" description="Lipopolysaccharide assembly protein A domain-containing protein" evidence="7">
    <location>
        <begin position="21"/>
        <end position="104"/>
    </location>
</feature>
<evidence type="ECO:0000259" key="8">
    <source>
        <dbReference type="Pfam" id="PF06305"/>
    </source>
</evidence>
<feature type="compositionally biased region" description="Low complexity" evidence="5">
    <location>
        <begin position="73"/>
        <end position="95"/>
    </location>
</feature>
<organism evidence="9 10">
    <name type="scientific">Ideonella azotifigens</name>
    <dbReference type="NCBI Taxonomy" id="513160"/>
    <lineage>
        <taxon>Bacteria</taxon>
        <taxon>Pseudomonadati</taxon>
        <taxon>Pseudomonadota</taxon>
        <taxon>Betaproteobacteria</taxon>
        <taxon>Burkholderiales</taxon>
        <taxon>Sphaerotilaceae</taxon>
        <taxon>Ideonella</taxon>
    </lineage>
</organism>
<evidence type="ECO:0000256" key="3">
    <source>
        <dbReference type="ARBA" id="ARBA00022989"/>
    </source>
</evidence>
<feature type="region of interest" description="Disordered" evidence="5">
    <location>
        <begin position="71"/>
        <end position="104"/>
    </location>
</feature>
<evidence type="ECO:0000313" key="10">
    <source>
        <dbReference type="Proteomes" id="UP001500279"/>
    </source>
</evidence>
<keyword evidence="10" id="KW-1185">Reference proteome</keyword>
<reference evidence="9 10" key="1">
    <citation type="journal article" date="2019" name="Int. J. Syst. Evol. Microbiol.">
        <title>The Global Catalogue of Microorganisms (GCM) 10K type strain sequencing project: providing services to taxonomists for standard genome sequencing and annotation.</title>
        <authorList>
            <consortium name="The Broad Institute Genomics Platform"/>
            <consortium name="The Broad Institute Genome Sequencing Center for Infectious Disease"/>
            <person name="Wu L."/>
            <person name="Ma J."/>
        </authorList>
    </citation>
    <scope>NUCLEOTIDE SEQUENCE [LARGE SCALE GENOMIC DNA]</scope>
    <source>
        <strain evidence="9 10">JCM 15503</strain>
    </source>
</reference>
<sequence length="104" mass="11498">MHIFVWLFRAFIFFSLFAFALNNQQPAAVNWFFGHAWTAPMVIIVLCAFAGGTAFGVLAMAPSWWRQRRRVRQQLATGTAQQPGTTSSSSPSETPATPPLPDVV</sequence>
<feature type="domain" description="Lipopolysaccharide assembly protein A" evidence="8">
    <location>
        <begin position="22"/>
        <end position="74"/>
    </location>
</feature>
<evidence type="ECO:0000256" key="6">
    <source>
        <dbReference type="SAM" id="Phobius"/>
    </source>
</evidence>
<dbReference type="EMBL" id="BAAAEW010000008">
    <property type="protein sequence ID" value="GAA0748873.1"/>
    <property type="molecule type" value="Genomic_DNA"/>
</dbReference>
<keyword evidence="3 6" id="KW-1133">Transmembrane helix</keyword>
<feature type="signal peptide" evidence="7">
    <location>
        <begin position="1"/>
        <end position="20"/>
    </location>
</feature>
<dbReference type="InterPro" id="IPR010445">
    <property type="entry name" value="LapA_dom"/>
</dbReference>
<feature type="transmembrane region" description="Helical" evidence="6">
    <location>
        <begin position="42"/>
        <end position="65"/>
    </location>
</feature>
<keyword evidence="2 6" id="KW-0812">Transmembrane</keyword>
<evidence type="ECO:0000256" key="7">
    <source>
        <dbReference type="SAM" id="SignalP"/>
    </source>
</evidence>
<protein>
    <recommendedName>
        <fullName evidence="8">Lipopolysaccharide assembly protein A domain-containing protein</fullName>
    </recommendedName>
</protein>
<accession>A0ABN1JXW3</accession>
<evidence type="ECO:0000313" key="9">
    <source>
        <dbReference type="EMBL" id="GAA0748873.1"/>
    </source>
</evidence>
<comment type="caution">
    <text evidence="9">The sequence shown here is derived from an EMBL/GenBank/DDBJ whole genome shotgun (WGS) entry which is preliminary data.</text>
</comment>
<gene>
    <name evidence="9" type="ORF">GCM10009107_18940</name>
</gene>
<proteinExistence type="predicted"/>
<keyword evidence="7" id="KW-0732">Signal</keyword>
<name>A0ABN1JXW3_9BURK</name>
<keyword evidence="4 6" id="KW-0472">Membrane</keyword>
<keyword evidence="1" id="KW-1003">Cell membrane</keyword>
<dbReference type="Pfam" id="PF06305">
    <property type="entry name" value="LapA_dom"/>
    <property type="match status" value="1"/>
</dbReference>
<dbReference type="Proteomes" id="UP001500279">
    <property type="component" value="Unassembled WGS sequence"/>
</dbReference>
<evidence type="ECO:0000256" key="4">
    <source>
        <dbReference type="ARBA" id="ARBA00023136"/>
    </source>
</evidence>
<evidence type="ECO:0000256" key="2">
    <source>
        <dbReference type="ARBA" id="ARBA00022692"/>
    </source>
</evidence>
<evidence type="ECO:0000256" key="1">
    <source>
        <dbReference type="ARBA" id="ARBA00022475"/>
    </source>
</evidence>
<evidence type="ECO:0000256" key="5">
    <source>
        <dbReference type="SAM" id="MobiDB-lite"/>
    </source>
</evidence>
<dbReference type="RefSeq" id="WP_141285400.1">
    <property type="nucleotide sequence ID" value="NZ_BAAAEW010000008.1"/>
</dbReference>